<protein>
    <submittedName>
        <fullName evidence="1">Uncharacterized protein</fullName>
    </submittedName>
</protein>
<comment type="caution">
    <text evidence="1">The sequence shown here is derived from an EMBL/GenBank/DDBJ whole genome shotgun (WGS) entry which is preliminary data.</text>
</comment>
<sequence>MLAFGSPELVALYLPQVSQKFNHAQWRRLARLQPDLALAALQQRLDNLAEQEDLFIRHFNAVIPILTRSRPDALLALLRSPLLVDLLASLELKELWRQRPDDLLELVLATHVRIDLDEYAVYRRLTPEHLSLLARQYNINASIDQWLKILSPEQRVAFFEAQLQHMATEGFVPLDILDLLPRQQREQEARRVWSLTDLSLHQLELRRQYASLLPWPEALEKLDYELHHADVERRAQALEILAGVVAYQRERLPELLALFLEHRNEPDPARLSMFDGLKELPPSAWRTEQLPGLAELLRISLEASDLSHGTLVHLVSFLIRLAAFHPQWAAEQIAAILQTHGTSPLSVYFYGVSPLEEYLRAEHIRSMAPLLLPVLSAWLQQDKYEALMDCAEAFASQLRSFPELAQLLAQALPKVQTIEAGQRILKLLVRWQPALTNTLIPTLVQQDPSWILAPAVKKYLQRYRQDLLAAFLARTTIQGRFSLEETSFLLEVESPLSLTQSQQERYAGRLEQAMVGERGRRVPKKIGLQLAALPAILPERLLTFIQDQDKHNYYQRQAAINALSKLDTSLAAQTIFSLLREQAEKDGATSMGHSLMAALWRPLRRMPEAEAFRLLTSHTFTQLTLQKEITFLIGRLSLDAAYQYLLQLQTRPELHPDLQAAGVRALWNHLDRPQTWEILQQAARAASSSTAFKIGHILSEQLAPQELQQLLRLFHTALQHATSEARLELLQNIARLTLRDTQRILTPALLSAMLSPTTAEAESAITAFMTICTDRDIPQLQENVRILCRDRRRLFKLLPCFSLWSSPRYHRYRDLSASKLKSKRKLALALLAVLAEYPATSKVRLDNAFKLLSMADIIEVLKQLAEADQLYPEVLVDACERLQHSRTVTTDDLEAVQAALAEHPDERLRRVALAALTAQAHAQHYSSNWTPALIARLYRYQSDPSPLVLEAALTIFPEPREA</sequence>
<gene>
    <name evidence="1" type="ORF">KDK_49830</name>
</gene>
<dbReference type="Proteomes" id="UP000287188">
    <property type="component" value="Unassembled WGS sequence"/>
</dbReference>
<name>A0A402APT9_9CHLR</name>
<evidence type="ECO:0000313" key="2">
    <source>
        <dbReference type="Proteomes" id="UP000287188"/>
    </source>
</evidence>
<dbReference type="AlphaFoldDB" id="A0A402APT9"/>
<dbReference type="RefSeq" id="WP_126552719.1">
    <property type="nucleotide sequence ID" value="NZ_BIFS01000001.1"/>
</dbReference>
<evidence type="ECO:0000313" key="1">
    <source>
        <dbReference type="EMBL" id="GCE21183.1"/>
    </source>
</evidence>
<keyword evidence="2" id="KW-1185">Reference proteome</keyword>
<proteinExistence type="predicted"/>
<dbReference type="InterPro" id="IPR016024">
    <property type="entry name" value="ARM-type_fold"/>
</dbReference>
<accession>A0A402APT9</accession>
<organism evidence="1 2">
    <name type="scientific">Dictyobacter kobayashii</name>
    <dbReference type="NCBI Taxonomy" id="2014872"/>
    <lineage>
        <taxon>Bacteria</taxon>
        <taxon>Bacillati</taxon>
        <taxon>Chloroflexota</taxon>
        <taxon>Ktedonobacteria</taxon>
        <taxon>Ktedonobacterales</taxon>
        <taxon>Dictyobacteraceae</taxon>
        <taxon>Dictyobacter</taxon>
    </lineage>
</organism>
<reference evidence="2" key="1">
    <citation type="submission" date="2018-12" db="EMBL/GenBank/DDBJ databases">
        <title>Tengunoibacter tsumagoiensis gen. nov., sp. nov., Dictyobacter kobayashii sp. nov., D. alpinus sp. nov., and D. joshuensis sp. nov. and description of Dictyobacteraceae fam. nov. within the order Ktedonobacterales isolated from Tengu-no-mugimeshi.</title>
        <authorList>
            <person name="Wang C.M."/>
            <person name="Zheng Y."/>
            <person name="Sakai Y."/>
            <person name="Toyoda A."/>
            <person name="Minakuchi Y."/>
            <person name="Abe K."/>
            <person name="Yokota A."/>
            <person name="Yabe S."/>
        </authorList>
    </citation>
    <scope>NUCLEOTIDE SEQUENCE [LARGE SCALE GENOMIC DNA]</scope>
    <source>
        <strain evidence="2">Uno11</strain>
    </source>
</reference>
<dbReference type="OrthoDB" id="2077833at2"/>
<dbReference type="EMBL" id="BIFS01000001">
    <property type="protein sequence ID" value="GCE21183.1"/>
    <property type="molecule type" value="Genomic_DNA"/>
</dbReference>
<dbReference type="SUPFAM" id="SSF48371">
    <property type="entry name" value="ARM repeat"/>
    <property type="match status" value="1"/>
</dbReference>